<proteinExistence type="predicted"/>
<dbReference type="PANTHER" id="PTHR22753">
    <property type="entry name" value="TRANSMEMBRANE PROTEIN 68"/>
    <property type="match status" value="1"/>
</dbReference>
<evidence type="ECO:0000313" key="2">
    <source>
        <dbReference type="EMBL" id="CDO07609.1"/>
    </source>
</evidence>
<dbReference type="Pfam" id="PF01553">
    <property type="entry name" value="Acyltransferase"/>
    <property type="match status" value="1"/>
</dbReference>
<keyword evidence="2" id="KW-0808">Transferase</keyword>
<dbReference type="GO" id="GO:0016020">
    <property type="term" value="C:membrane"/>
    <property type="evidence" value="ECO:0007669"/>
    <property type="project" value="TreeGrafter"/>
</dbReference>
<name>W9APE2_MYCCO</name>
<gene>
    <name evidence="2" type="ORF">BN977_02416</name>
</gene>
<keyword evidence="2" id="KW-0012">Acyltransferase</keyword>
<comment type="caution">
    <text evidence="2">The sequence shown here is derived from an EMBL/GenBank/DDBJ whole genome shotgun (WGS) entry which is preliminary data.</text>
</comment>
<dbReference type="EMBL" id="CCBB010000001">
    <property type="protein sequence ID" value="CDO07609.1"/>
    <property type="molecule type" value="Genomic_DNA"/>
</dbReference>
<feature type="domain" description="Phospholipid/glycerol acyltransferase" evidence="1">
    <location>
        <begin position="56"/>
        <end position="173"/>
    </location>
</feature>
<dbReference type="eggNOG" id="COG0204">
    <property type="taxonomic scope" value="Bacteria"/>
</dbReference>
<reference evidence="2" key="2">
    <citation type="submission" date="2014-03" db="EMBL/GenBank/DDBJ databases">
        <authorList>
            <person name="Urmite Genomes"/>
        </authorList>
    </citation>
    <scope>NUCLEOTIDE SEQUENCE</scope>
    <source>
        <strain evidence="2">DSM 44829</strain>
    </source>
</reference>
<organism evidence="2 3">
    <name type="scientific">Mycolicibacterium cosmeticum</name>
    <dbReference type="NCBI Taxonomy" id="258533"/>
    <lineage>
        <taxon>Bacteria</taxon>
        <taxon>Bacillati</taxon>
        <taxon>Actinomycetota</taxon>
        <taxon>Actinomycetes</taxon>
        <taxon>Mycobacteriales</taxon>
        <taxon>Mycobacteriaceae</taxon>
        <taxon>Mycolicibacterium</taxon>
    </lineage>
</organism>
<dbReference type="SMART" id="SM00563">
    <property type="entry name" value="PlsC"/>
    <property type="match status" value="1"/>
</dbReference>
<accession>W9APE2</accession>
<reference evidence="2" key="1">
    <citation type="submission" date="2014-03" db="EMBL/GenBank/DDBJ databases">
        <title>Draft Genome Sequence of Mycobacterium cosmeticum DSM 44829.</title>
        <authorList>
            <person name="Croce O."/>
            <person name="Robert C."/>
            <person name="Raoult D."/>
            <person name="Drancourt M."/>
        </authorList>
    </citation>
    <scope>NUCLEOTIDE SEQUENCE [LARGE SCALE GENOMIC DNA]</scope>
    <source>
        <strain evidence="2">DSM 44829</strain>
    </source>
</reference>
<protein>
    <submittedName>
        <fullName evidence="2">Phospholipid/glycerol acyltransferase</fullName>
    </submittedName>
</protein>
<dbReference type="STRING" id="258533.BN977_02416"/>
<dbReference type="AlphaFoldDB" id="W9APE2"/>
<dbReference type="RefSeq" id="WP_036398955.1">
    <property type="nucleotide sequence ID" value="NZ_CCBB010000001.1"/>
</dbReference>
<dbReference type="CDD" id="cd07987">
    <property type="entry name" value="LPLAT_MGAT-like"/>
    <property type="match status" value="1"/>
</dbReference>
<keyword evidence="3" id="KW-1185">Reference proteome</keyword>
<evidence type="ECO:0000259" key="1">
    <source>
        <dbReference type="SMART" id="SM00563"/>
    </source>
</evidence>
<sequence>MSAHIMTNVDALLDPPTHIRALRRAAETVVDAAAPLVDLYRPYLDGLHNLPRDGRFLLVGNHSQAGVEAFLIPFVVRRELGMLVRPLTDRGFGKMPFPAGEVMAAFGATVGSPESARQLMRHDQPILVFPGGGREIAKFKGEQNTLRWEGRAGFARVAVEHDYPIVPAALLGGDDVYTSLTRRDGRWGRFSQGLAERFGGKPEMAMPLLRGVGPTLIPRPQRMYLGFAAPIDTTKSAGIDEQTWVATVRDETKKTLERTLQELQAVRAEDPYRELNPLAWSSAAQPV</sequence>
<dbReference type="SUPFAM" id="SSF69593">
    <property type="entry name" value="Glycerol-3-phosphate (1)-acyltransferase"/>
    <property type="match status" value="1"/>
</dbReference>
<dbReference type="GO" id="GO:0016746">
    <property type="term" value="F:acyltransferase activity"/>
    <property type="evidence" value="ECO:0007669"/>
    <property type="project" value="UniProtKB-KW"/>
</dbReference>
<dbReference type="OrthoDB" id="5496738at2"/>
<dbReference type="InterPro" id="IPR002123">
    <property type="entry name" value="Plipid/glycerol_acylTrfase"/>
</dbReference>
<evidence type="ECO:0000313" key="3">
    <source>
        <dbReference type="Proteomes" id="UP000028870"/>
    </source>
</evidence>
<dbReference type="PANTHER" id="PTHR22753:SF14">
    <property type="entry name" value="MONOACYLGLYCEROL_DIACYLGLYCEROL O-ACYLTRANSFERASE"/>
    <property type="match status" value="1"/>
</dbReference>
<dbReference type="Proteomes" id="UP000028870">
    <property type="component" value="Unassembled WGS sequence"/>
</dbReference>